<dbReference type="EMBL" id="JBHSUB010000018">
    <property type="protein sequence ID" value="MFC6379254.1"/>
    <property type="molecule type" value="Genomic_DNA"/>
</dbReference>
<sequence>MKDNGQRKTWHRRVPVLKSAVKFILITAISRTPAGLSARVLNRVARKPVRIVLAMVLEPALSAIMKKMSARLFREKHEETAK</sequence>
<evidence type="ECO:0000313" key="2">
    <source>
        <dbReference type="Proteomes" id="UP001596230"/>
    </source>
</evidence>
<name>A0ABW1W2E9_9GAMM</name>
<keyword evidence="2" id="KW-1185">Reference proteome</keyword>
<gene>
    <name evidence="1" type="ORF">ACFP9W_14450</name>
</gene>
<reference evidence="2" key="1">
    <citation type="journal article" date="2019" name="Int. J. Syst. Evol. Microbiol.">
        <title>The Global Catalogue of Microorganisms (GCM) 10K type strain sequencing project: providing services to taxonomists for standard genome sequencing and annotation.</title>
        <authorList>
            <consortium name="The Broad Institute Genomics Platform"/>
            <consortium name="The Broad Institute Genome Sequencing Center for Infectious Disease"/>
            <person name="Wu L."/>
            <person name="Ma J."/>
        </authorList>
    </citation>
    <scope>NUCLEOTIDE SEQUENCE [LARGE SCALE GENOMIC DNA]</scope>
    <source>
        <strain evidence="2">CGMCC 1.18518</strain>
    </source>
</reference>
<protein>
    <submittedName>
        <fullName evidence="1">Phage shock protein PspD</fullName>
    </submittedName>
</protein>
<dbReference type="RefSeq" id="WP_385953821.1">
    <property type="nucleotide sequence ID" value="NZ_JBHSUB010000018.1"/>
</dbReference>
<comment type="caution">
    <text evidence="1">The sequence shown here is derived from an EMBL/GenBank/DDBJ whole genome shotgun (WGS) entry which is preliminary data.</text>
</comment>
<accession>A0ABW1W2E9</accession>
<proteinExistence type="predicted"/>
<organism evidence="1 2">
    <name type="scientific">Tatumella terrea</name>
    <dbReference type="NCBI Taxonomy" id="419007"/>
    <lineage>
        <taxon>Bacteria</taxon>
        <taxon>Pseudomonadati</taxon>
        <taxon>Pseudomonadota</taxon>
        <taxon>Gammaproteobacteria</taxon>
        <taxon>Enterobacterales</taxon>
        <taxon>Erwiniaceae</taxon>
        <taxon>Tatumella</taxon>
    </lineage>
</organism>
<evidence type="ECO:0000313" key="1">
    <source>
        <dbReference type="EMBL" id="MFC6379254.1"/>
    </source>
</evidence>
<dbReference type="Pfam" id="PF09584">
    <property type="entry name" value="Phageshock_PspD"/>
    <property type="match status" value="1"/>
</dbReference>
<dbReference type="Proteomes" id="UP001596230">
    <property type="component" value="Unassembled WGS sequence"/>
</dbReference>
<dbReference type="InterPro" id="IPR014321">
    <property type="entry name" value="Phageshock_PspD"/>
</dbReference>